<keyword evidence="6 8" id="KW-1133">Transmembrane helix</keyword>
<keyword evidence="3" id="KW-0328">Glycosyltransferase</keyword>
<keyword evidence="2" id="KW-1003">Cell membrane</keyword>
<evidence type="ECO:0000313" key="9">
    <source>
        <dbReference type="EMBL" id="CZU42959.1"/>
    </source>
</evidence>
<dbReference type="RefSeq" id="WP_063143008.1">
    <property type="nucleotide sequence ID" value="NZ_FJXR01000002.1"/>
</dbReference>
<keyword evidence="4" id="KW-0808">Transferase</keyword>
<gene>
    <name evidence="9" type="ORF">SAMEA2273318_00507</name>
</gene>
<evidence type="ECO:0000256" key="5">
    <source>
        <dbReference type="ARBA" id="ARBA00022692"/>
    </source>
</evidence>
<dbReference type="EMBL" id="FJXR01000002">
    <property type="protein sequence ID" value="CZU42959.1"/>
    <property type="molecule type" value="Genomic_DNA"/>
</dbReference>
<evidence type="ECO:0000256" key="3">
    <source>
        <dbReference type="ARBA" id="ARBA00022676"/>
    </source>
</evidence>
<evidence type="ECO:0000256" key="4">
    <source>
        <dbReference type="ARBA" id="ARBA00022679"/>
    </source>
</evidence>
<evidence type="ECO:0000256" key="8">
    <source>
        <dbReference type="SAM" id="Phobius"/>
    </source>
</evidence>
<evidence type="ECO:0000313" key="10">
    <source>
        <dbReference type="Proteomes" id="UP000076008"/>
    </source>
</evidence>
<dbReference type="GO" id="GO:0016763">
    <property type="term" value="F:pentosyltransferase activity"/>
    <property type="evidence" value="ECO:0007669"/>
    <property type="project" value="TreeGrafter"/>
</dbReference>
<dbReference type="PANTHER" id="PTHR33908:SF11">
    <property type="entry name" value="MEMBRANE PROTEIN"/>
    <property type="match status" value="1"/>
</dbReference>
<feature type="transmembrane region" description="Helical" evidence="8">
    <location>
        <begin position="399"/>
        <end position="416"/>
    </location>
</feature>
<feature type="transmembrane region" description="Helical" evidence="8">
    <location>
        <begin position="93"/>
        <end position="113"/>
    </location>
</feature>
<proteinExistence type="predicted"/>
<sequence>MNYEPLKRYWSIYALFALYIFLTIGYFLSYEMWHFPDGGAHMGYIYDVIKDNYPNYISGETTLGPKLNYLNHPAMYYLITGELIRLLHGVSHAIVLAQMINFLISALTVYITWRSLKTLIASELAVFFGVSIVLLTPMFVELSVAVNNDPLNILGCTILFYGIVNITAEVPHFSKTTLLIFVGGFIAVMTKGTGGLAAVCMVGIHILANMSLWLKHMKRLAAYQWVIIALLVITALAYYTIQYIHYHTLFPAPQGNPADWFAISNPNRPREELFNYFMAFLNSNFDSFIKPYGHTLFIDSTLRLSMITITISTFFILLPVVLIFKNHRDDVVRVFLIQMFLSLIIFLVFYFFVLYKMHMRTGYMGAMQARYFYGYLPVIALGIANLLDKLKENKIRNAMMLLMSASLVLSAYPAWASSVFKTLGVQYVGQYTGNKTYAPLVDGRVFEQTFTAEGTKLQSMKLLLATYARVNTAIVKVSILSMDEKTLFQISISSKDIQDNSWHNISTNLKGLVKGQRYIIRLTSPGANSDNSITWIASTGPTEDPHFANTKFGPPVIDEGYCGGEAIVDNIPHPKENFAFQLYF</sequence>
<protein>
    <submittedName>
        <fullName evidence="9">Predicted membrane protein</fullName>
    </submittedName>
</protein>
<comment type="subcellular location">
    <subcellularLocation>
        <location evidence="1">Cell membrane</location>
        <topology evidence="1">Multi-pass membrane protein</topology>
    </subcellularLocation>
</comment>
<dbReference type="PANTHER" id="PTHR33908">
    <property type="entry name" value="MANNOSYLTRANSFERASE YKCB-RELATED"/>
    <property type="match status" value="1"/>
</dbReference>
<feature type="transmembrane region" description="Helical" evidence="8">
    <location>
        <begin position="12"/>
        <end position="33"/>
    </location>
</feature>
<dbReference type="AlphaFoldDB" id="A0A144CB87"/>
<accession>A0A144CB87</accession>
<evidence type="ECO:0000256" key="7">
    <source>
        <dbReference type="ARBA" id="ARBA00023136"/>
    </source>
</evidence>
<feature type="transmembrane region" description="Helical" evidence="8">
    <location>
        <begin position="119"/>
        <end position="139"/>
    </location>
</feature>
<evidence type="ECO:0000256" key="2">
    <source>
        <dbReference type="ARBA" id="ARBA00022475"/>
    </source>
</evidence>
<feature type="transmembrane region" description="Helical" evidence="8">
    <location>
        <begin position="180"/>
        <end position="208"/>
    </location>
</feature>
<feature type="transmembrane region" description="Helical" evidence="8">
    <location>
        <begin position="331"/>
        <end position="351"/>
    </location>
</feature>
<dbReference type="InterPro" id="IPR050297">
    <property type="entry name" value="LipidA_mod_glycosyltrf_83"/>
</dbReference>
<dbReference type="GO" id="GO:0005886">
    <property type="term" value="C:plasma membrane"/>
    <property type="evidence" value="ECO:0007669"/>
    <property type="project" value="UniProtKB-SubCell"/>
</dbReference>
<evidence type="ECO:0000256" key="1">
    <source>
        <dbReference type="ARBA" id="ARBA00004651"/>
    </source>
</evidence>
<reference evidence="9 10" key="1">
    <citation type="submission" date="2016-03" db="EMBL/GenBank/DDBJ databases">
        <authorList>
            <consortium name="Pathogen Informatics"/>
        </authorList>
    </citation>
    <scope>NUCLEOTIDE SEQUENCE [LARGE SCALE GENOMIC DNA]</scope>
    <source>
        <strain evidence="10">e1252</strain>
    </source>
</reference>
<feature type="transmembrane region" description="Helical" evidence="8">
    <location>
        <begin position="220"/>
        <end position="241"/>
    </location>
</feature>
<dbReference type="GO" id="GO:0009103">
    <property type="term" value="P:lipopolysaccharide biosynthetic process"/>
    <property type="evidence" value="ECO:0007669"/>
    <property type="project" value="UniProtKB-ARBA"/>
</dbReference>
<organism evidence="9 10">
    <name type="scientific">Enterobacter cloacae</name>
    <dbReference type="NCBI Taxonomy" id="550"/>
    <lineage>
        <taxon>Bacteria</taxon>
        <taxon>Pseudomonadati</taxon>
        <taxon>Pseudomonadota</taxon>
        <taxon>Gammaproteobacteria</taxon>
        <taxon>Enterobacterales</taxon>
        <taxon>Enterobacteriaceae</taxon>
        <taxon>Enterobacter</taxon>
        <taxon>Enterobacter cloacae complex</taxon>
    </lineage>
</organism>
<keyword evidence="5 8" id="KW-0812">Transmembrane</keyword>
<feature type="transmembrane region" description="Helical" evidence="8">
    <location>
        <begin position="371"/>
        <end position="387"/>
    </location>
</feature>
<evidence type="ECO:0000256" key="6">
    <source>
        <dbReference type="ARBA" id="ARBA00022989"/>
    </source>
</evidence>
<feature type="transmembrane region" description="Helical" evidence="8">
    <location>
        <begin position="304"/>
        <end position="324"/>
    </location>
</feature>
<dbReference type="Proteomes" id="UP000076008">
    <property type="component" value="Unassembled WGS sequence"/>
</dbReference>
<keyword evidence="7 8" id="KW-0472">Membrane</keyword>
<name>A0A144CB87_ENTCL</name>